<dbReference type="SUPFAM" id="SSF69754">
    <property type="entry name" value="Ribosome binding protein Y (YfiA homologue)"/>
    <property type="match status" value="1"/>
</dbReference>
<dbReference type="InterPro" id="IPR050574">
    <property type="entry name" value="HPF/YfiA_ribosome-assoc"/>
</dbReference>
<evidence type="ECO:0000256" key="1">
    <source>
        <dbReference type="ARBA" id="ARBA00022845"/>
    </source>
</evidence>
<protein>
    <recommendedName>
        <fullName evidence="3">Ribosome hibernation promoting factor</fullName>
    </recommendedName>
</protein>
<dbReference type="InterPro" id="IPR036567">
    <property type="entry name" value="RHF-like"/>
</dbReference>
<dbReference type="STRING" id="459349.CLOAM1755"/>
<dbReference type="GO" id="GO:0022627">
    <property type="term" value="C:cytosolic small ribosomal subunit"/>
    <property type="evidence" value="ECO:0007669"/>
    <property type="project" value="TreeGrafter"/>
</dbReference>
<dbReference type="Pfam" id="PF16321">
    <property type="entry name" value="Ribosom_S30AE_C"/>
    <property type="match status" value="1"/>
</dbReference>
<sequence>MQITITARHFELTKAIRDYVETACSKLNKYFDQIITMHAVLALENSRNICELSLHAAKFSLQSEAEEMDMYLAIDNAVEKMEGQIKKLKDRITDHQKRALKQQFETYSYATDFQLDAKNHSRKTIKTKKVVTESLSLSEALEKLEASKEDFLIFKNIESDKINVLVTKDHELYKLLEP</sequence>
<dbReference type="RefSeq" id="WP_015425448.1">
    <property type="nucleotide sequence ID" value="NC_020449.1"/>
</dbReference>
<dbReference type="Proteomes" id="UP000002019">
    <property type="component" value="Chromosome"/>
</dbReference>
<proteinExistence type="predicted"/>
<dbReference type="PANTHER" id="PTHR33231:SF1">
    <property type="entry name" value="30S RIBOSOMAL PROTEIN"/>
    <property type="match status" value="1"/>
</dbReference>
<dbReference type="NCBIfam" id="TIGR00741">
    <property type="entry name" value="yfiA"/>
    <property type="match status" value="1"/>
</dbReference>
<dbReference type="EMBL" id="CU466930">
    <property type="protein sequence ID" value="CAO81590.1"/>
    <property type="molecule type" value="Genomic_DNA"/>
</dbReference>
<dbReference type="OrthoDB" id="9794975at2"/>
<dbReference type="InterPro" id="IPR032528">
    <property type="entry name" value="Ribosom_S30AE_C"/>
</dbReference>
<dbReference type="AlphaFoldDB" id="B0VJD6"/>
<organism evidence="6 7">
    <name type="scientific">Cloacimonas acidaminovorans (strain Evry)</name>
    <dbReference type="NCBI Taxonomy" id="459349"/>
    <lineage>
        <taxon>Bacteria</taxon>
        <taxon>Pseudomonadati</taxon>
        <taxon>Candidatus Cloacimonadota</taxon>
        <taxon>Candidatus Cloacimonadia</taxon>
        <taxon>Candidatus Cloacimonadales</taxon>
        <taxon>Candidatus Cloacimonadaceae</taxon>
        <taxon>Candidatus Cloacimonas</taxon>
    </lineage>
</organism>
<keyword evidence="1" id="KW-0810">Translation regulation</keyword>
<dbReference type="GO" id="GO:0043024">
    <property type="term" value="F:ribosomal small subunit binding"/>
    <property type="evidence" value="ECO:0007669"/>
    <property type="project" value="TreeGrafter"/>
</dbReference>
<evidence type="ECO:0000313" key="6">
    <source>
        <dbReference type="EMBL" id="CAO81590.1"/>
    </source>
</evidence>
<dbReference type="Pfam" id="PF02482">
    <property type="entry name" value="Ribosomal_S30AE"/>
    <property type="match status" value="1"/>
</dbReference>
<accession>B0VJD6</accession>
<dbReference type="eggNOG" id="COG1544">
    <property type="taxonomic scope" value="Bacteria"/>
</dbReference>
<keyword evidence="4" id="KW-0175">Coiled coil</keyword>
<evidence type="ECO:0000256" key="3">
    <source>
        <dbReference type="ARBA" id="ARBA00041148"/>
    </source>
</evidence>
<evidence type="ECO:0000256" key="2">
    <source>
        <dbReference type="ARBA" id="ARBA00038695"/>
    </source>
</evidence>
<dbReference type="Gene3D" id="3.30.160.100">
    <property type="entry name" value="Ribosome hibernation promotion factor-like"/>
    <property type="match status" value="1"/>
</dbReference>
<dbReference type="InterPro" id="IPR038416">
    <property type="entry name" value="Ribosom_S30AE_C_sf"/>
</dbReference>
<feature type="coiled-coil region" evidence="4">
    <location>
        <begin position="71"/>
        <end position="98"/>
    </location>
</feature>
<dbReference type="CDD" id="cd00552">
    <property type="entry name" value="RaiA"/>
    <property type="match status" value="1"/>
</dbReference>
<evidence type="ECO:0000259" key="5">
    <source>
        <dbReference type="Pfam" id="PF16321"/>
    </source>
</evidence>
<keyword evidence="7" id="KW-1185">Reference proteome</keyword>
<reference evidence="6 7" key="1">
    <citation type="journal article" date="2008" name="J. Bacteriol.">
        <title>'Candidatus Cloacamonas acidaminovorans': genome sequence reconstruction provides a first glimpse of a new bacterial division.</title>
        <authorList>
            <person name="Pelletier E."/>
            <person name="Kreimeyer A."/>
            <person name="Bocs S."/>
            <person name="Rouy Z."/>
            <person name="Gyapay G."/>
            <person name="Chouari R."/>
            <person name="Riviere D."/>
            <person name="Ganesan A."/>
            <person name="Daegelen P."/>
            <person name="Sghir A."/>
            <person name="Cohen G.N."/>
            <person name="Medigue C."/>
            <person name="Weissenbach J."/>
            <person name="Le Paslier D."/>
        </authorList>
    </citation>
    <scope>NUCLEOTIDE SEQUENCE [LARGE SCALE GENOMIC DNA]</scope>
    <source>
        <strain evidence="7">Evry</strain>
    </source>
</reference>
<feature type="domain" description="Sigma 54 modulation/S30EA ribosomal protein C-terminal" evidence="5">
    <location>
        <begin position="122"/>
        <end position="168"/>
    </location>
</feature>
<dbReference type="PANTHER" id="PTHR33231">
    <property type="entry name" value="30S RIBOSOMAL PROTEIN"/>
    <property type="match status" value="1"/>
</dbReference>
<dbReference type="HOGENOM" id="CLU_071472_0_3_0"/>
<dbReference type="Gene3D" id="3.30.505.50">
    <property type="entry name" value="Sigma 54 modulation/S30EA ribosomal protein, C-terminal domain"/>
    <property type="match status" value="1"/>
</dbReference>
<dbReference type="KEGG" id="caci:CLOAM1755"/>
<evidence type="ECO:0000256" key="4">
    <source>
        <dbReference type="SAM" id="Coils"/>
    </source>
</evidence>
<comment type="subunit">
    <text evidence="2">Associates exclusively with 100S ribosomes, which are dimers of 70S ribosomes.</text>
</comment>
<evidence type="ECO:0000313" key="7">
    <source>
        <dbReference type="Proteomes" id="UP000002019"/>
    </source>
</evidence>
<dbReference type="GO" id="GO:0045900">
    <property type="term" value="P:negative regulation of translational elongation"/>
    <property type="evidence" value="ECO:0007669"/>
    <property type="project" value="TreeGrafter"/>
</dbReference>
<dbReference type="InterPro" id="IPR003489">
    <property type="entry name" value="RHF/RaiA"/>
</dbReference>
<name>B0VJD6_CLOAI</name>
<gene>
    <name evidence="6" type="ordered locus">CLOAM1755</name>
</gene>